<organism evidence="1 2">
    <name type="scientific">Salmonella enterica I</name>
    <dbReference type="NCBI Taxonomy" id="59201"/>
    <lineage>
        <taxon>Bacteria</taxon>
        <taxon>Pseudomonadati</taxon>
        <taxon>Pseudomonadota</taxon>
        <taxon>Gammaproteobacteria</taxon>
        <taxon>Enterobacterales</taxon>
        <taxon>Enterobacteriaceae</taxon>
        <taxon>Salmonella</taxon>
    </lineage>
</organism>
<evidence type="ECO:0000313" key="1">
    <source>
        <dbReference type="EMBL" id="SUG70272.1"/>
    </source>
</evidence>
<accession>A0A379USB2</accession>
<gene>
    <name evidence="1" type="ORF">NCTC5798_01376</name>
</gene>
<dbReference type="EMBL" id="UGXK01000001">
    <property type="protein sequence ID" value="SUG70272.1"/>
    <property type="molecule type" value="Genomic_DNA"/>
</dbReference>
<protein>
    <submittedName>
        <fullName evidence="1">Uncharacterized protein</fullName>
    </submittedName>
</protein>
<sequence>MIKIEIKQSQAIADTRFRRVEVHRASVYN</sequence>
<dbReference type="Proteomes" id="UP000255534">
    <property type="component" value="Unassembled WGS sequence"/>
</dbReference>
<name>A0A379USB2_SALET</name>
<dbReference type="AlphaFoldDB" id="A0A379USB2"/>
<evidence type="ECO:0000313" key="2">
    <source>
        <dbReference type="Proteomes" id="UP000255534"/>
    </source>
</evidence>
<proteinExistence type="predicted"/>
<reference evidence="1 2" key="1">
    <citation type="submission" date="2018-06" db="EMBL/GenBank/DDBJ databases">
        <authorList>
            <consortium name="Pathogen Informatics"/>
            <person name="Doyle S."/>
        </authorList>
    </citation>
    <scope>NUCLEOTIDE SEQUENCE [LARGE SCALE GENOMIC DNA]</scope>
    <source>
        <strain evidence="1 2">NCTC5798</strain>
    </source>
</reference>